<keyword evidence="1" id="KW-0805">Transcription regulation</keyword>
<keyword evidence="3" id="KW-0804">Transcription</keyword>
<evidence type="ECO:0000256" key="1">
    <source>
        <dbReference type="ARBA" id="ARBA00023015"/>
    </source>
</evidence>
<dbReference type="Pfam" id="PF07729">
    <property type="entry name" value="FCD"/>
    <property type="match status" value="1"/>
</dbReference>
<dbReference type="Gene3D" id="1.20.120.530">
    <property type="entry name" value="GntR ligand-binding domain-like"/>
    <property type="match status" value="1"/>
</dbReference>
<reference evidence="5" key="2">
    <citation type="submission" date="2020-09" db="EMBL/GenBank/DDBJ databases">
        <authorList>
            <person name="Sun Q."/>
            <person name="Zhou Y."/>
        </authorList>
    </citation>
    <scope>NUCLEOTIDE SEQUENCE</scope>
    <source>
        <strain evidence="5">CGMCC 1.15178</strain>
    </source>
</reference>
<dbReference type="GO" id="GO:0003677">
    <property type="term" value="F:DNA binding"/>
    <property type="evidence" value="ECO:0007669"/>
    <property type="project" value="UniProtKB-KW"/>
</dbReference>
<dbReference type="InterPro" id="IPR036390">
    <property type="entry name" value="WH_DNA-bd_sf"/>
</dbReference>
<dbReference type="GO" id="GO:0003700">
    <property type="term" value="F:DNA-binding transcription factor activity"/>
    <property type="evidence" value="ECO:0007669"/>
    <property type="project" value="InterPro"/>
</dbReference>
<dbReference type="EMBL" id="BMHP01000001">
    <property type="protein sequence ID" value="GGD60072.1"/>
    <property type="molecule type" value="Genomic_DNA"/>
</dbReference>
<dbReference type="Gene3D" id="1.10.10.10">
    <property type="entry name" value="Winged helix-like DNA-binding domain superfamily/Winged helix DNA-binding domain"/>
    <property type="match status" value="1"/>
</dbReference>
<keyword evidence="2" id="KW-0238">DNA-binding</keyword>
<dbReference type="Pfam" id="PF00392">
    <property type="entry name" value="GntR"/>
    <property type="match status" value="1"/>
</dbReference>
<sequence>MQQNLNALDKNHLSAHQDIKEAVYILLKNMIMKREFTPNERIDSAEIAGRLGISRTPVRDALNMLDAEGFIRTVPRQGIYVKGIYRKDLIELFQYREMVELFAIDAGFDHLQSQSDQILSINRQFEIQLDPHHYDGNQVMECDIELHRMIVASARNETIEEAYDKLNGHVQMARAYYLQDMLRIQQAHQEHQAFILALKAGDKDAAKAAMKYHLDQTLASLLGIIDIYKVF</sequence>
<evidence type="ECO:0000313" key="5">
    <source>
        <dbReference type="EMBL" id="GGD60072.1"/>
    </source>
</evidence>
<protein>
    <submittedName>
        <fullName evidence="5">GntR family transcriptional regulator</fullName>
    </submittedName>
</protein>
<dbReference type="RefSeq" id="WP_268239490.1">
    <property type="nucleotide sequence ID" value="NZ_BMHP01000001.1"/>
</dbReference>
<keyword evidence="6" id="KW-1185">Reference proteome</keyword>
<organism evidence="5 6">
    <name type="scientific">Paenibacillus nasutitermitis</name>
    <dbReference type="NCBI Taxonomy" id="1652958"/>
    <lineage>
        <taxon>Bacteria</taxon>
        <taxon>Bacillati</taxon>
        <taxon>Bacillota</taxon>
        <taxon>Bacilli</taxon>
        <taxon>Bacillales</taxon>
        <taxon>Paenibacillaceae</taxon>
        <taxon>Paenibacillus</taxon>
    </lineage>
</organism>
<dbReference type="InterPro" id="IPR008920">
    <property type="entry name" value="TF_FadR/GntR_C"/>
</dbReference>
<gene>
    <name evidence="5" type="ORF">GCM10010911_17440</name>
</gene>
<dbReference type="Proteomes" id="UP000612456">
    <property type="component" value="Unassembled WGS sequence"/>
</dbReference>
<dbReference type="SMART" id="SM00345">
    <property type="entry name" value="HTH_GNTR"/>
    <property type="match status" value="1"/>
</dbReference>
<name>A0A916YT17_9BACL</name>
<dbReference type="PANTHER" id="PTHR43537:SF24">
    <property type="entry name" value="GLUCONATE OPERON TRANSCRIPTIONAL REPRESSOR"/>
    <property type="match status" value="1"/>
</dbReference>
<dbReference type="AlphaFoldDB" id="A0A916YT17"/>
<proteinExistence type="predicted"/>
<dbReference type="InterPro" id="IPR000524">
    <property type="entry name" value="Tscrpt_reg_HTH_GntR"/>
</dbReference>
<dbReference type="PANTHER" id="PTHR43537">
    <property type="entry name" value="TRANSCRIPTIONAL REGULATOR, GNTR FAMILY"/>
    <property type="match status" value="1"/>
</dbReference>
<dbReference type="SUPFAM" id="SSF46785">
    <property type="entry name" value="Winged helix' DNA-binding domain"/>
    <property type="match status" value="1"/>
</dbReference>
<evidence type="ECO:0000259" key="4">
    <source>
        <dbReference type="PROSITE" id="PS50949"/>
    </source>
</evidence>
<accession>A0A916YT17</accession>
<dbReference type="PROSITE" id="PS50949">
    <property type="entry name" value="HTH_GNTR"/>
    <property type="match status" value="1"/>
</dbReference>
<reference evidence="5" key="1">
    <citation type="journal article" date="2014" name="Int. J. Syst. Evol. Microbiol.">
        <title>Complete genome sequence of Corynebacterium casei LMG S-19264T (=DSM 44701T), isolated from a smear-ripened cheese.</title>
        <authorList>
            <consortium name="US DOE Joint Genome Institute (JGI-PGF)"/>
            <person name="Walter F."/>
            <person name="Albersmeier A."/>
            <person name="Kalinowski J."/>
            <person name="Ruckert C."/>
        </authorList>
    </citation>
    <scope>NUCLEOTIDE SEQUENCE</scope>
    <source>
        <strain evidence="5">CGMCC 1.15178</strain>
    </source>
</reference>
<evidence type="ECO:0000256" key="3">
    <source>
        <dbReference type="ARBA" id="ARBA00023163"/>
    </source>
</evidence>
<dbReference type="CDD" id="cd07377">
    <property type="entry name" value="WHTH_GntR"/>
    <property type="match status" value="1"/>
</dbReference>
<evidence type="ECO:0000313" key="6">
    <source>
        <dbReference type="Proteomes" id="UP000612456"/>
    </source>
</evidence>
<dbReference type="PRINTS" id="PR00035">
    <property type="entry name" value="HTHGNTR"/>
</dbReference>
<dbReference type="InterPro" id="IPR011711">
    <property type="entry name" value="GntR_C"/>
</dbReference>
<dbReference type="InterPro" id="IPR036388">
    <property type="entry name" value="WH-like_DNA-bd_sf"/>
</dbReference>
<dbReference type="SUPFAM" id="SSF48008">
    <property type="entry name" value="GntR ligand-binding domain-like"/>
    <property type="match status" value="1"/>
</dbReference>
<feature type="domain" description="HTH gntR-type" evidence="4">
    <location>
        <begin position="17"/>
        <end position="84"/>
    </location>
</feature>
<evidence type="ECO:0000256" key="2">
    <source>
        <dbReference type="ARBA" id="ARBA00023125"/>
    </source>
</evidence>
<comment type="caution">
    <text evidence="5">The sequence shown here is derived from an EMBL/GenBank/DDBJ whole genome shotgun (WGS) entry which is preliminary data.</text>
</comment>
<dbReference type="SMART" id="SM00895">
    <property type="entry name" value="FCD"/>
    <property type="match status" value="1"/>
</dbReference>